<evidence type="ECO:0000259" key="1">
    <source>
        <dbReference type="Pfam" id="PF26078"/>
    </source>
</evidence>
<organism evidence="3 4">
    <name type="scientific">Cereibacter changlensis</name>
    <dbReference type="NCBI Taxonomy" id="402884"/>
    <lineage>
        <taxon>Bacteria</taxon>
        <taxon>Pseudomonadati</taxon>
        <taxon>Pseudomonadota</taxon>
        <taxon>Alphaproteobacteria</taxon>
        <taxon>Rhodobacterales</taxon>
        <taxon>Paracoccaceae</taxon>
        <taxon>Cereibacter</taxon>
    </lineage>
</organism>
<protein>
    <submittedName>
        <fullName evidence="3">Phage-related baseplate assembly protein</fullName>
    </submittedName>
</protein>
<proteinExistence type="predicted"/>
<dbReference type="PANTHER" id="PTHR35862">
    <property type="entry name" value="FELS-2 PROPHAGE PROTEIN"/>
    <property type="match status" value="1"/>
</dbReference>
<gene>
    <name evidence="3" type="ORF">LX76_03937</name>
</gene>
<name>A0A2W7SF27_9RHOB</name>
<comment type="caution">
    <text evidence="3">The sequence shown here is derived from an EMBL/GenBank/DDBJ whole genome shotgun (WGS) entry which is preliminary data.</text>
</comment>
<dbReference type="PANTHER" id="PTHR35862:SF1">
    <property type="entry name" value="FELS-2 PROPHAGE PROTEIN"/>
    <property type="match status" value="1"/>
</dbReference>
<dbReference type="InterPro" id="IPR014507">
    <property type="entry name" value="Baseplate_assembly_J_pred"/>
</dbReference>
<dbReference type="InterPro" id="IPR058531">
    <property type="entry name" value="Baseplate_J_M"/>
</dbReference>
<dbReference type="Pfam" id="PF26079">
    <property type="entry name" value="Baseplate_J_C"/>
    <property type="match status" value="1"/>
</dbReference>
<evidence type="ECO:0000313" key="4">
    <source>
        <dbReference type="Proteomes" id="UP000249538"/>
    </source>
</evidence>
<reference evidence="3 4" key="1">
    <citation type="submission" date="2018-06" db="EMBL/GenBank/DDBJ databases">
        <title>Genomic Encyclopedia of Archaeal and Bacterial Type Strains, Phase II (KMG-II): from individual species to whole genera.</title>
        <authorList>
            <person name="Goeker M."/>
        </authorList>
    </citation>
    <scope>NUCLEOTIDE SEQUENCE [LARGE SCALE GENOMIC DNA]</scope>
    <source>
        <strain evidence="3 4">DSM 18774</strain>
    </source>
</reference>
<dbReference type="Proteomes" id="UP000249538">
    <property type="component" value="Unassembled WGS sequence"/>
</dbReference>
<dbReference type="AlphaFoldDB" id="A0A2W7SF27"/>
<dbReference type="InterPro" id="IPR052726">
    <property type="entry name" value="Phage_Baseplate_Hub"/>
</dbReference>
<dbReference type="RefSeq" id="WP_111467519.1">
    <property type="nucleotide sequence ID" value="NZ_QKZS01000016.1"/>
</dbReference>
<evidence type="ECO:0000313" key="3">
    <source>
        <dbReference type="EMBL" id="PZX49302.1"/>
    </source>
</evidence>
<dbReference type="PIRSF" id="PIRSF020481">
    <property type="entry name" value="BAP"/>
    <property type="match status" value="1"/>
</dbReference>
<dbReference type="EMBL" id="QKZS01000016">
    <property type="protein sequence ID" value="PZX49302.1"/>
    <property type="molecule type" value="Genomic_DNA"/>
</dbReference>
<sequence>MTGYSAIDLSRLPAPAVIETLDTEATIAAIRAKVLELAPELGPALALESEPAVKLIEALAFFGVLHRARVNDAARAVMLATATGADLDNLAALLGVSRLTLAAADPEAIPPVPAVMEADADLRTRTQLALEGFSTAGPRGAYLFHALSASGEVLDASVTSPAPGKVLVTVLSRTGSGGASPALIATVAAALNDEDVRPLCDEVIVQGATILPYSVTASLRCFSGPDTSAVLAAAETAVRNYVADSRRLGRALRRSGLFAALHQPGVEQVTLTEPAADIEPTTGEATWCAAISLSQAP</sequence>
<accession>A0A2W7SF27</accession>
<dbReference type="Pfam" id="PF26078">
    <property type="entry name" value="Baseplate_J_M"/>
    <property type="match status" value="1"/>
</dbReference>
<feature type="domain" description="Baseplate J-like central" evidence="1">
    <location>
        <begin position="134"/>
        <end position="206"/>
    </location>
</feature>
<evidence type="ECO:0000259" key="2">
    <source>
        <dbReference type="Pfam" id="PF26079"/>
    </source>
</evidence>
<feature type="domain" description="Baseplate J-like C-terminal" evidence="2">
    <location>
        <begin position="213"/>
        <end position="293"/>
    </location>
</feature>
<dbReference type="InterPro" id="IPR058530">
    <property type="entry name" value="Baseplate_J-like_C"/>
</dbReference>